<evidence type="ECO:0000256" key="1">
    <source>
        <dbReference type="ARBA" id="ARBA00004127"/>
    </source>
</evidence>
<feature type="transmembrane region" description="Helical" evidence="6">
    <location>
        <begin position="98"/>
        <end position="127"/>
    </location>
</feature>
<evidence type="ECO:0000256" key="6">
    <source>
        <dbReference type="SAM" id="Phobius"/>
    </source>
</evidence>
<dbReference type="InterPro" id="IPR008952">
    <property type="entry name" value="Tetraspanin_EC2_sf"/>
</dbReference>
<evidence type="ECO:0000256" key="2">
    <source>
        <dbReference type="ARBA" id="ARBA00022692"/>
    </source>
</evidence>
<dbReference type="InterPro" id="IPR018499">
    <property type="entry name" value="Tetraspanin/Peripherin"/>
</dbReference>
<keyword evidence="5" id="KW-0325">Glycoprotein</keyword>
<dbReference type="PANTHER" id="PTHR19282:SF216">
    <property type="entry name" value="TETRASPANIN-1"/>
    <property type="match status" value="1"/>
</dbReference>
<dbReference type="AlphaFoldDB" id="A0AA88MBE2"/>
<dbReference type="Gene3D" id="1.10.1450.10">
    <property type="entry name" value="Tetraspanin"/>
    <property type="match status" value="1"/>
</dbReference>
<evidence type="ECO:0008006" key="9">
    <source>
        <dbReference type="Google" id="ProtNLM"/>
    </source>
</evidence>
<evidence type="ECO:0000256" key="5">
    <source>
        <dbReference type="ARBA" id="ARBA00023180"/>
    </source>
</evidence>
<evidence type="ECO:0000256" key="3">
    <source>
        <dbReference type="ARBA" id="ARBA00022989"/>
    </source>
</evidence>
<keyword evidence="4 6" id="KW-0472">Membrane</keyword>
<evidence type="ECO:0000256" key="4">
    <source>
        <dbReference type="ARBA" id="ARBA00023136"/>
    </source>
</evidence>
<dbReference type="PRINTS" id="PR00259">
    <property type="entry name" value="TMFOUR"/>
</dbReference>
<dbReference type="GO" id="GO:0012505">
    <property type="term" value="C:endomembrane system"/>
    <property type="evidence" value="ECO:0007669"/>
    <property type="project" value="UniProtKB-SubCell"/>
</dbReference>
<evidence type="ECO:0000313" key="7">
    <source>
        <dbReference type="EMBL" id="KAK2833834.1"/>
    </source>
</evidence>
<dbReference type="Proteomes" id="UP001187415">
    <property type="component" value="Unassembled WGS sequence"/>
</dbReference>
<keyword evidence="2 6" id="KW-0812">Transmembrane</keyword>
<feature type="transmembrane region" description="Helical" evidence="6">
    <location>
        <begin position="63"/>
        <end position="86"/>
    </location>
</feature>
<evidence type="ECO:0000313" key="8">
    <source>
        <dbReference type="Proteomes" id="UP001187415"/>
    </source>
</evidence>
<dbReference type="EMBL" id="JAUPFM010000013">
    <property type="protein sequence ID" value="KAK2833834.1"/>
    <property type="molecule type" value="Genomic_DNA"/>
</dbReference>
<dbReference type="Pfam" id="PF00335">
    <property type="entry name" value="Tetraspanin"/>
    <property type="match status" value="1"/>
</dbReference>
<keyword evidence="8" id="KW-1185">Reference proteome</keyword>
<gene>
    <name evidence="7" type="ORF">Q5P01_017723</name>
</gene>
<protein>
    <recommendedName>
        <fullName evidence="9">Tetraspanin</fullName>
    </recommendedName>
</protein>
<feature type="transmembrane region" description="Helical" evidence="6">
    <location>
        <begin position="252"/>
        <end position="273"/>
    </location>
</feature>
<feature type="transmembrane region" description="Helical" evidence="6">
    <location>
        <begin position="139"/>
        <end position="160"/>
    </location>
</feature>
<accession>A0AA88MBE2</accession>
<proteinExistence type="predicted"/>
<reference evidence="7" key="1">
    <citation type="submission" date="2023-07" db="EMBL/GenBank/DDBJ databases">
        <title>Chromosome-level Genome Assembly of Striped Snakehead (Channa striata).</title>
        <authorList>
            <person name="Liu H."/>
        </authorList>
    </citation>
    <scope>NUCLEOTIDE SEQUENCE</scope>
    <source>
        <strain evidence="7">Gz</strain>
        <tissue evidence="7">Muscle</tissue>
    </source>
</reference>
<dbReference type="SUPFAM" id="SSF48652">
    <property type="entry name" value="Tetraspanin"/>
    <property type="match status" value="1"/>
</dbReference>
<comment type="caution">
    <text evidence="7">The sequence shown here is derived from an EMBL/GenBank/DDBJ whole genome shotgun (WGS) entry which is preliminary data.</text>
</comment>
<organism evidence="7 8">
    <name type="scientific">Channa striata</name>
    <name type="common">Snakehead murrel</name>
    <name type="synonym">Ophicephalus striatus</name>
    <dbReference type="NCBI Taxonomy" id="64152"/>
    <lineage>
        <taxon>Eukaryota</taxon>
        <taxon>Metazoa</taxon>
        <taxon>Chordata</taxon>
        <taxon>Craniata</taxon>
        <taxon>Vertebrata</taxon>
        <taxon>Euteleostomi</taxon>
        <taxon>Actinopterygii</taxon>
        <taxon>Neopterygii</taxon>
        <taxon>Teleostei</taxon>
        <taxon>Neoteleostei</taxon>
        <taxon>Acanthomorphata</taxon>
        <taxon>Anabantaria</taxon>
        <taxon>Anabantiformes</taxon>
        <taxon>Channoidei</taxon>
        <taxon>Channidae</taxon>
        <taxon>Channa</taxon>
    </lineage>
</organism>
<dbReference type="PANTHER" id="PTHR19282">
    <property type="entry name" value="TETRASPANIN"/>
    <property type="match status" value="1"/>
</dbReference>
<comment type="subcellular location">
    <subcellularLocation>
        <location evidence="1">Endomembrane system</location>
        <topology evidence="1">Multi-pass membrane protein</topology>
    </subcellularLocation>
</comment>
<keyword evidence="3 6" id="KW-1133">Transmembrane helix</keyword>
<name>A0AA88MBE2_CHASR</name>
<sequence length="342" mass="37414">MRGQGELQGAGQGVVGGWKTKCSSVEQLMLAGSNFPPKLCFMAIGMLQQQRENPFSDFLEKSLHSGFTCGQVLGFVFVVLSLWLRFSDHTRVVFETDGLYTGAFIFGVVVLILLGLSMLTVAIFGYYGAFSEKKYALEVFSALVGTLALAEGVVGFLVYYKREEIGGIVVQAYDSMYLQQANNNIHGRGNPDIIATFSFIHSKFHCCGPTGFTLIEILKSTCPDPDSFGENFMMPNCPDVIAKVVNRQASRVMLIFFGIGTLMIVALICSAVLTSNIRSSASSPQYMSLTYSTPAHTNIKPPHTELSTFFSPYPDKDPVVFPPLTLANIPGARTKCIQSRQL</sequence>
<dbReference type="GO" id="GO:0005886">
    <property type="term" value="C:plasma membrane"/>
    <property type="evidence" value="ECO:0007669"/>
    <property type="project" value="TreeGrafter"/>
</dbReference>